<dbReference type="PANTHER" id="PTHR48200:SF1">
    <property type="entry name" value="AMINOTRANSFERASE-LIKE PLANT MOBILE DOMAIN-CONTAINING PROTEIN"/>
    <property type="match status" value="1"/>
</dbReference>
<dbReference type="EMBL" id="VEPZ02001149">
    <property type="protein sequence ID" value="KAE8691538.1"/>
    <property type="molecule type" value="Genomic_DNA"/>
</dbReference>
<keyword evidence="2" id="KW-1185">Reference proteome</keyword>
<reference evidence="1" key="1">
    <citation type="submission" date="2019-09" db="EMBL/GenBank/DDBJ databases">
        <title>Draft genome information of white flower Hibiscus syriacus.</title>
        <authorList>
            <person name="Kim Y.-M."/>
        </authorList>
    </citation>
    <scope>NUCLEOTIDE SEQUENCE [LARGE SCALE GENOMIC DNA]</scope>
    <source>
        <strain evidence="1">YM2019G1</strain>
    </source>
</reference>
<accession>A0A6A2ZI14</accession>
<gene>
    <name evidence="1" type="ORF">F3Y22_tig00110890pilonHSYRG01736</name>
</gene>
<name>A0A6A2ZI14_HIBSY</name>
<evidence type="ECO:0000313" key="2">
    <source>
        <dbReference type="Proteomes" id="UP000436088"/>
    </source>
</evidence>
<comment type="caution">
    <text evidence="1">The sequence shown here is derived from an EMBL/GenBank/DDBJ whole genome shotgun (WGS) entry which is preliminary data.</text>
</comment>
<organism evidence="1 2">
    <name type="scientific">Hibiscus syriacus</name>
    <name type="common">Rose of Sharon</name>
    <dbReference type="NCBI Taxonomy" id="106335"/>
    <lineage>
        <taxon>Eukaryota</taxon>
        <taxon>Viridiplantae</taxon>
        <taxon>Streptophyta</taxon>
        <taxon>Embryophyta</taxon>
        <taxon>Tracheophyta</taxon>
        <taxon>Spermatophyta</taxon>
        <taxon>Magnoliopsida</taxon>
        <taxon>eudicotyledons</taxon>
        <taxon>Gunneridae</taxon>
        <taxon>Pentapetalae</taxon>
        <taxon>rosids</taxon>
        <taxon>malvids</taxon>
        <taxon>Malvales</taxon>
        <taxon>Malvaceae</taxon>
        <taxon>Malvoideae</taxon>
        <taxon>Hibiscus</taxon>
    </lineage>
</organism>
<dbReference type="Proteomes" id="UP000436088">
    <property type="component" value="Unassembled WGS sequence"/>
</dbReference>
<proteinExistence type="predicted"/>
<evidence type="ECO:0000313" key="1">
    <source>
        <dbReference type="EMBL" id="KAE8691538.1"/>
    </source>
</evidence>
<dbReference type="AlphaFoldDB" id="A0A6A2ZI14"/>
<protein>
    <submittedName>
        <fullName evidence="1">Uncharacterized protein</fullName>
    </submittedName>
</protein>
<sequence length="187" mass="21360">MLLGLWGGVGHSPLLALGQYVARQFVPITHEIFGSEFAYHEDGYKKKVKYVAESWKNIFRTDVVAAKEMLTPDYLEWRKLKKNDTIPVPDHEDTQTMEEHLKSVPSELEFSGHHRRWPERPSVRRGFAGVMVGHRPVGKPLPPLPNLEISERNAGKIAKELQVWVNYALSIAHDITLGRNLELFLKA</sequence>
<dbReference type="PANTHER" id="PTHR48200">
    <property type="entry name" value="PROTEIN, PUTATIVE-RELATED"/>
    <property type="match status" value="1"/>
</dbReference>